<dbReference type="InterPro" id="IPR051316">
    <property type="entry name" value="Zinc-reg_GTPase_activator"/>
</dbReference>
<organism evidence="3">
    <name type="scientific">Chitinibacter mangrovi</name>
    <dbReference type="NCBI Taxonomy" id="3153927"/>
    <lineage>
        <taxon>Bacteria</taxon>
        <taxon>Pseudomonadati</taxon>
        <taxon>Pseudomonadota</taxon>
        <taxon>Betaproteobacteria</taxon>
        <taxon>Neisseriales</taxon>
        <taxon>Chitinibacteraceae</taxon>
        <taxon>Chitinibacter</taxon>
    </lineage>
</organism>
<accession>A0AAU7FDD6</accession>
<dbReference type="Pfam" id="PF02492">
    <property type="entry name" value="cobW"/>
    <property type="match status" value="1"/>
</dbReference>
<dbReference type="Gene3D" id="3.40.50.300">
    <property type="entry name" value="P-loop containing nucleotide triphosphate hydrolases"/>
    <property type="match status" value="1"/>
</dbReference>
<gene>
    <name evidence="3" type="ORF">ABHF33_06875</name>
</gene>
<protein>
    <submittedName>
        <fullName evidence="3">GTP-binding protein</fullName>
    </submittedName>
</protein>
<dbReference type="GO" id="GO:0005737">
    <property type="term" value="C:cytoplasm"/>
    <property type="evidence" value="ECO:0007669"/>
    <property type="project" value="TreeGrafter"/>
</dbReference>
<reference evidence="3" key="1">
    <citation type="submission" date="2024-05" db="EMBL/GenBank/DDBJ databases">
        <authorList>
            <person name="Yang L."/>
            <person name="Pan L."/>
        </authorList>
    </citation>
    <scope>NUCLEOTIDE SEQUENCE</scope>
    <source>
        <strain evidence="3">FCG-7</strain>
    </source>
</reference>
<sequence length="368" mass="39758">MSEARMPIPVNIVTGFLGVGKTTALMNLLANKPADEYWAIVVNEFGEVGIDGASLSAAGEGLQVAEVPGGCICCTTSPQLRVTLTNFARGSRGIRPDRLLIEPSGLGHPAGIVDLLRDPMLASAFELRAIVTLLDPRHLNDSRYTTHETWRDQLQLADVLILNKCDLADAEQLAAAERMAAAQFPPKLAVAHARQGVFAAELLDLELHPERWPDAPESIAQTHSHRLMPRRKVSVATESSELTAWPVRKQQSSLGSHSCGWIFPPQALFASAKVAALFDALASHSGQGLLESGLNGGAGLSLRGLSRAKGVFQTERDWYRFDWVEGMVGAAPSAYRRDSRFEVIVEASAAPDWAPLEARLLACLMTPL</sequence>
<dbReference type="SMART" id="SM00833">
    <property type="entry name" value="CobW_C"/>
    <property type="match status" value="1"/>
</dbReference>
<dbReference type="AlphaFoldDB" id="A0AAU7FDD6"/>
<dbReference type="InterPro" id="IPR011629">
    <property type="entry name" value="CobW-like_C"/>
</dbReference>
<comment type="function">
    <text evidence="1">Zinc chaperone that directly transfers zinc cofactor to target proteins, thereby activating them. Zinc is transferred from the CXCC motif in the GTPase domain to the zinc binding site in target proteins in a process requiring GTP hydrolysis.</text>
</comment>
<dbReference type="SUPFAM" id="SSF52540">
    <property type="entry name" value="P-loop containing nucleoside triphosphate hydrolases"/>
    <property type="match status" value="1"/>
</dbReference>
<dbReference type="PANTHER" id="PTHR13748:SF46">
    <property type="entry name" value="ZINC CHAPERONE YEIR"/>
    <property type="match status" value="1"/>
</dbReference>
<dbReference type="InterPro" id="IPR003495">
    <property type="entry name" value="CobW/HypB/UreG_nucleotide-bd"/>
</dbReference>
<dbReference type="PANTHER" id="PTHR13748">
    <property type="entry name" value="COBW-RELATED"/>
    <property type="match status" value="1"/>
</dbReference>
<dbReference type="KEGG" id="cmav:ABHF33_06875"/>
<feature type="domain" description="CobW C-terminal" evidence="2">
    <location>
        <begin position="258"/>
        <end position="364"/>
    </location>
</feature>
<evidence type="ECO:0000256" key="1">
    <source>
        <dbReference type="ARBA" id="ARBA00045658"/>
    </source>
</evidence>
<dbReference type="InterPro" id="IPR027417">
    <property type="entry name" value="P-loop_NTPase"/>
</dbReference>
<dbReference type="CDD" id="cd03112">
    <property type="entry name" value="CobW-like"/>
    <property type="match status" value="1"/>
</dbReference>
<evidence type="ECO:0000259" key="2">
    <source>
        <dbReference type="SMART" id="SM00833"/>
    </source>
</evidence>
<proteinExistence type="predicted"/>
<dbReference type="EMBL" id="CP157355">
    <property type="protein sequence ID" value="XBM01984.1"/>
    <property type="molecule type" value="Genomic_DNA"/>
</dbReference>
<dbReference type="RefSeq" id="WP_348946232.1">
    <property type="nucleotide sequence ID" value="NZ_CP157355.1"/>
</dbReference>
<name>A0AAU7FDD6_9NEIS</name>
<evidence type="ECO:0000313" key="3">
    <source>
        <dbReference type="EMBL" id="XBM01984.1"/>
    </source>
</evidence>